<gene>
    <name evidence="6" type="ORF">Pla133_23410</name>
</gene>
<dbReference type="Pfam" id="PF19279">
    <property type="entry name" value="YegS_C"/>
    <property type="match status" value="1"/>
</dbReference>
<dbReference type="AlphaFoldDB" id="A0A518BJW4"/>
<dbReference type="PANTHER" id="PTHR12358">
    <property type="entry name" value="SPHINGOSINE KINASE"/>
    <property type="match status" value="1"/>
</dbReference>
<keyword evidence="7" id="KW-1185">Reference proteome</keyword>
<keyword evidence="2" id="KW-0547">Nucleotide-binding</keyword>
<dbReference type="PANTHER" id="PTHR12358:SF54">
    <property type="entry name" value="SPHINGOSINE KINASE RELATED PROTEIN"/>
    <property type="match status" value="1"/>
</dbReference>
<keyword evidence="3 6" id="KW-0418">Kinase</keyword>
<keyword evidence="4" id="KW-0067">ATP-binding</keyword>
<organism evidence="6 7">
    <name type="scientific">Engelhardtia mirabilis</name>
    <dbReference type="NCBI Taxonomy" id="2528011"/>
    <lineage>
        <taxon>Bacteria</taxon>
        <taxon>Pseudomonadati</taxon>
        <taxon>Planctomycetota</taxon>
        <taxon>Planctomycetia</taxon>
        <taxon>Planctomycetia incertae sedis</taxon>
        <taxon>Engelhardtia</taxon>
    </lineage>
</organism>
<evidence type="ECO:0000256" key="1">
    <source>
        <dbReference type="ARBA" id="ARBA00022679"/>
    </source>
</evidence>
<dbReference type="PROSITE" id="PS50146">
    <property type="entry name" value="DAGK"/>
    <property type="match status" value="1"/>
</dbReference>
<evidence type="ECO:0000256" key="2">
    <source>
        <dbReference type="ARBA" id="ARBA00022741"/>
    </source>
</evidence>
<dbReference type="InterPro" id="IPR050187">
    <property type="entry name" value="Lipid_Phosphate_FormReg"/>
</dbReference>
<dbReference type="Proteomes" id="UP000316921">
    <property type="component" value="Chromosome"/>
</dbReference>
<dbReference type="EMBL" id="CP036287">
    <property type="protein sequence ID" value="QDU67262.1"/>
    <property type="molecule type" value="Genomic_DNA"/>
</dbReference>
<dbReference type="SUPFAM" id="SSF111331">
    <property type="entry name" value="NAD kinase/diacylglycerol kinase-like"/>
    <property type="match status" value="1"/>
</dbReference>
<name>A0A518BJW4_9BACT</name>
<proteinExistence type="predicted"/>
<dbReference type="GO" id="GO:0016301">
    <property type="term" value="F:kinase activity"/>
    <property type="evidence" value="ECO:0007669"/>
    <property type="project" value="UniProtKB-KW"/>
</dbReference>
<evidence type="ECO:0000256" key="4">
    <source>
        <dbReference type="ARBA" id="ARBA00022840"/>
    </source>
</evidence>
<dbReference type="InterPro" id="IPR045540">
    <property type="entry name" value="YegS/DAGK_C"/>
</dbReference>
<dbReference type="RefSeq" id="WP_145065275.1">
    <property type="nucleotide sequence ID" value="NZ_CP036287.1"/>
</dbReference>
<keyword evidence="1 6" id="KW-0808">Transferase</keyword>
<feature type="domain" description="DAGKc" evidence="5">
    <location>
        <begin position="4"/>
        <end position="138"/>
    </location>
</feature>
<dbReference type="InterPro" id="IPR016064">
    <property type="entry name" value="NAD/diacylglycerol_kinase_sf"/>
</dbReference>
<evidence type="ECO:0000313" key="7">
    <source>
        <dbReference type="Proteomes" id="UP000316921"/>
    </source>
</evidence>
<dbReference type="InterPro" id="IPR017438">
    <property type="entry name" value="ATP-NAD_kinase_N"/>
</dbReference>
<dbReference type="Gene3D" id="2.60.200.40">
    <property type="match status" value="1"/>
</dbReference>
<dbReference type="GO" id="GO:0005524">
    <property type="term" value="F:ATP binding"/>
    <property type="evidence" value="ECO:0007669"/>
    <property type="project" value="UniProtKB-KW"/>
</dbReference>
<evidence type="ECO:0000259" key="5">
    <source>
        <dbReference type="PROSITE" id="PS50146"/>
    </source>
</evidence>
<evidence type="ECO:0000313" key="6">
    <source>
        <dbReference type="EMBL" id="QDU67262.1"/>
    </source>
</evidence>
<dbReference type="KEGG" id="pbap:Pla133_23410"/>
<sequence length="235" mass="24496">MTGRSERRLPCIANPFAGGGRALDACARMNRRMQASGWSLESHTGASAAETRRFARELDLGDASAVAVAGGDETLFDVVNGLAERGPLPPIVVVPAGSGNSVAAVAELLRPRLIGAGARLDGASVDSDLLACITVTRHAGRGMRIAPAALLDDGELDLTVIRRGSRLRLAAVLQGVFDGSHVENPLVASRRLVHCSVDLEGNGGLVVDGELLSARRCDLRVDPRAARLLARGARG</sequence>
<evidence type="ECO:0000256" key="3">
    <source>
        <dbReference type="ARBA" id="ARBA00022777"/>
    </source>
</evidence>
<protein>
    <submittedName>
        <fullName evidence="6">Lipid kinase</fullName>
        <ecNumber evidence="6">2.7.1.-</ecNumber>
    </submittedName>
</protein>
<dbReference type="InterPro" id="IPR001206">
    <property type="entry name" value="Diacylglycerol_kinase_cat_dom"/>
</dbReference>
<accession>A0A518BJW4</accession>
<dbReference type="EC" id="2.7.1.-" evidence="6"/>
<reference evidence="6 7" key="1">
    <citation type="submission" date="2019-02" db="EMBL/GenBank/DDBJ databases">
        <title>Deep-cultivation of Planctomycetes and their phenomic and genomic characterization uncovers novel biology.</title>
        <authorList>
            <person name="Wiegand S."/>
            <person name="Jogler M."/>
            <person name="Boedeker C."/>
            <person name="Pinto D."/>
            <person name="Vollmers J."/>
            <person name="Rivas-Marin E."/>
            <person name="Kohn T."/>
            <person name="Peeters S.H."/>
            <person name="Heuer A."/>
            <person name="Rast P."/>
            <person name="Oberbeckmann S."/>
            <person name="Bunk B."/>
            <person name="Jeske O."/>
            <person name="Meyerdierks A."/>
            <person name="Storesund J.E."/>
            <person name="Kallscheuer N."/>
            <person name="Luecker S."/>
            <person name="Lage O.M."/>
            <person name="Pohl T."/>
            <person name="Merkel B.J."/>
            <person name="Hornburger P."/>
            <person name="Mueller R.-W."/>
            <person name="Bruemmer F."/>
            <person name="Labrenz M."/>
            <person name="Spormann A.M."/>
            <person name="Op den Camp H."/>
            <person name="Overmann J."/>
            <person name="Amann R."/>
            <person name="Jetten M.S.M."/>
            <person name="Mascher T."/>
            <person name="Medema M.H."/>
            <person name="Devos D.P."/>
            <person name="Kaster A.-K."/>
            <person name="Ovreas L."/>
            <person name="Rohde M."/>
            <person name="Galperin M.Y."/>
            <person name="Jogler C."/>
        </authorList>
    </citation>
    <scope>NUCLEOTIDE SEQUENCE [LARGE SCALE GENOMIC DNA]</scope>
    <source>
        <strain evidence="6 7">Pla133</strain>
    </source>
</reference>
<dbReference type="Gene3D" id="3.40.50.10330">
    <property type="entry name" value="Probable inorganic polyphosphate/atp-NAD kinase, domain 1"/>
    <property type="match status" value="1"/>
</dbReference>